<reference evidence="1 2" key="1">
    <citation type="submission" date="2019-10" db="EMBL/GenBank/DDBJ databases">
        <authorList>
            <person name="Palmer J.M."/>
        </authorList>
    </citation>
    <scope>NUCLEOTIDE SEQUENCE [LARGE SCALE GENOMIC DNA]</scope>
    <source>
        <strain evidence="1 2">TWF696</strain>
    </source>
</reference>
<organism evidence="1 2">
    <name type="scientific">Orbilia brochopaga</name>
    <dbReference type="NCBI Taxonomy" id="3140254"/>
    <lineage>
        <taxon>Eukaryota</taxon>
        <taxon>Fungi</taxon>
        <taxon>Dikarya</taxon>
        <taxon>Ascomycota</taxon>
        <taxon>Pezizomycotina</taxon>
        <taxon>Orbiliomycetes</taxon>
        <taxon>Orbiliales</taxon>
        <taxon>Orbiliaceae</taxon>
        <taxon>Orbilia</taxon>
    </lineage>
</organism>
<sequence>MAWSPDLNLARDKTHLSGRIDFHPNLANWEDVIERMVFDALMGKKLTQLRLQRCYLNQRFAKYIDTEELRVLEICASISVTDFLRGFKPEDMHLQTCNIDLCLIGGQAWNFIVDFFDRLQPGLRDVGLILQDNLVTQDLQTSHARDWRPFLLSDDFTWKQRKTLRSITYLPGFYMEHFSNWWFNVRNRARRRRTLPRFAKLTEISITAGVYLPNGTLHLLNVHLLENFPGLRKLLFRVYIATRGVFKRYELLAKVANGELRRSLRSKPWRALENCRELAEIAAIASERGKYVRTRSTSQPSLEWIFFGAHQGRLIGYRVTWTRSLQSDDNAPGGGRYTPVVRLVPNAEHTVKMTGGQFCLLGYET</sequence>
<name>A0AAV9UER3_9PEZI</name>
<protein>
    <submittedName>
        <fullName evidence="1">Uncharacterized protein</fullName>
    </submittedName>
</protein>
<keyword evidence="2" id="KW-1185">Reference proteome</keyword>
<evidence type="ECO:0000313" key="2">
    <source>
        <dbReference type="Proteomes" id="UP001375240"/>
    </source>
</evidence>
<dbReference type="AlphaFoldDB" id="A0AAV9UER3"/>
<dbReference type="EMBL" id="JAVHNQ010000009">
    <property type="protein sequence ID" value="KAK6338781.1"/>
    <property type="molecule type" value="Genomic_DNA"/>
</dbReference>
<evidence type="ECO:0000313" key="1">
    <source>
        <dbReference type="EMBL" id="KAK6338781.1"/>
    </source>
</evidence>
<proteinExistence type="predicted"/>
<gene>
    <name evidence="1" type="ORF">TWF696_009592</name>
</gene>
<accession>A0AAV9UER3</accession>
<comment type="caution">
    <text evidence="1">The sequence shown here is derived from an EMBL/GenBank/DDBJ whole genome shotgun (WGS) entry which is preliminary data.</text>
</comment>
<dbReference type="Proteomes" id="UP001375240">
    <property type="component" value="Unassembled WGS sequence"/>
</dbReference>